<reference evidence="2" key="1">
    <citation type="journal article" date="2020" name="Stud. Mycol.">
        <title>101 Dothideomycetes genomes: a test case for predicting lifestyles and emergence of pathogens.</title>
        <authorList>
            <person name="Haridas S."/>
            <person name="Albert R."/>
            <person name="Binder M."/>
            <person name="Bloem J."/>
            <person name="Labutti K."/>
            <person name="Salamov A."/>
            <person name="Andreopoulos B."/>
            <person name="Baker S."/>
            <person name="Barry K."/>
            <person name="Bills G."/>
            <person name="Bluhm B."/>
            <person name="Cannon C."/>
            <person name="Castanera R."/>
            <person name="Culley D."/>
            <person name="Daum C."/>
            <person name="Ezra D."/>
            <person name="Gonzalez J."/>
            <person name="Henrissat B."/>
            <person name="Kuo A."/>
            <person name="Liang C."/>
            <person name="Lipzen A."/>
            <person name="Lutzoni F."/>
            <person name="Magnuson J."/>
            <person name="Mondo S."/>
            <person name="Nolan M."/>
            <person name="Ohm R."/>
            <person name="Pangilinan J."/>
            <person name="Park H.-J."/>
            <person name="Ramirez L."/>
            <person name="Alfaro M."/>
            <person name="Sun H."/>
            <person name="Tritt A."/>
            <person name="Yoshinaga Y."/>
            <person name="Zwiers L.-H."/>
            <person name="Turgeon B."/>
            <person name="Goodwin S."/>
            <person name="Spatafora J."/>
            <person name="Crous P."/>
            <person name="Grigoriev I."/>
        </authorList>
    </citation>
    <scope>NUCLEOTIDE SEQUENCE</scope>
    <source>
        <strain evidence="2">CBS 119925</strain>
    </source>
</reference>
<feature type="signal peptide" evidence="1">
    <location>
        <begin position="1"/>
        <end position="24"/>
    </location>
</feature>
<evidence type="ECO:0000313" key="3">
    <source>
        <dbReference type="Proteomes" id="UP000799440"/>
    </source>
</evidence>
<proteinExistence type="predicted"/>
<keyword evidence="3" id="KW-1185">Reference proteome</keyword>
<name>A0A6A6UX15_9PLEO</name>
<accession>A0A6A6UX15</accession>
<dbReference type="EMBL" id="MU006611">
    <property type="protein sequence ID" value="KAF2742309.1"/>
    <property type="molecule type" value="Genomic_DNA"/>
</dbReference>
<evidence type="ECO:0000256" key="1">
    <source>
        <dbReference type="SAM" id="SignalP"/>
    </source>
</evidence>
<dbReference type="AlphaFoldDB" id="A0A6A6UX15"/>
<sequence>MTTLTMRLCALLAVAVFGAALVSAVPAQIPEVTNTSAALSFQDLLGKPNATTATFEILPDYLSAASVWGSSNLGVDQDYGTLTMASSGGMEPHKPTLVVGMWGPPQHIDKFSDNFDYHIANCVDGLCPPSGCIRGDKFCKFTDISYDAKGKLSTNAHLEIRARGTYANKNMEF</sequence>
<dbReference type="Proteomes" id="UP000799440">
    <property type="component" value="Unassembled WGS sequence"/>
</dbReference>
<organism evidence="2 3">
    <name type="scientific">Sporormia fimetaria CBS 119925</name>
    <dbReference type="NCBI Taxonomy" id="1340428"/>
    <lineage>
        <taxon>Eukaryota</taxon>
        <taxon>Fungi</taxon>
        <taxon>Dikarya</taxon>
        <taxon>Ascomycota</taxon>
        <taxon>Pezizomycotina</taxon>
        <taxon>Dothideomycetes</taxon>
        <taxon>Pleosporomycetidae</taxon>
        <taxon>Pleosporales</taxon>
        <taxon>Sporormiaceae</taxon>
        <taxon>Sporormia</taxon>
    </lineage>
</organism>
<evidence type="ECO:0000313" key="2">
    <source>
        <dbReference type="EMBL" id="KAF2742309.1"/>
    </source>
</evidence>
<gene>
    <name evidence="2" type="ORF">M011DRAFT_462549</name>
</gene>
<protein>
    <submittedName>
        <fullName evidence="2">Uncharacterized protein</fullName>
    </submittedName>
</protein>
<feature type="chain" id="PRO_5025479464" evidence="1">
    <location>
        <begin position="25"/>
        <end position="173"/>
    </location>
</feature>
<keyword evidence="1" id="KW-0732">Signal</keyword>